<dbReference type="RefSeq" id="WP_387703186.1">
    <property type="nucleotide sequence ID" value="NZ_JBIAMX010000030.1"/>
</dbReference>
<keyword evidence="3" id="KW-1185">Reference proteome</keyword>
<comment type="caution">
    <text evidence="2">The sequence shown here is derived from an EMBL/GenBank/DDBJ whole genome shotgun (WGS) entry which is preliminary data.</text>
</comment>
<evidence type="ECO:0000313" key="2">
    <source>
        <dbReference type="EMBL" id="MFF0547027.1"/>
    </source>
</evidence>
<dbReference type="Proteomes" id="UP001601444">
    <property type="component" value="Unassembled WGS sequence"/>
</dbReference>
<evidence type="ECO:0000256" key="1">
    <source>
        <dbReference type="SAM" id="MobiDB-lite"/>
    </source>
</evidence>
<proteinExistence type="predicted"/>
<sequence length="285" mass="30551">MGRENRPGRWRGGQLAVRREKPDRSLVRAAGTSSRRRDGWVPRAEVSFPGVAPAVAAALAALDDAFAPVARPAVIDCCPHCGPPGAYAHLLARPRSQLSDDDLRAYTSAVLGTVGGPADLRYFAGRILQLLHTPGTVMPDIEPFHRRLREVGWSSWPQARAVTDGFDALWQDALTADRPAAPVDALLCALGAAESTLAPRLAAWAEASTDAAVRRLHDFVIGGCRTTASGVEPRNAYWDRRSDTFAELVAWLGSGPALDAVAAAFDRADDPSVLELLADLDGYLR</sequence>
<evidence type="ECO:0000313" key="3">
    <source>
        <dbReference type="Proteomes" id="UP001601444"/>
    </source>
</evidence>
<name>A0ABW6PX54_9NOCA</name>
<gene>
    <name evidence="2" type="ORF">ACFYTF_29735</name>
</gene>
<accession>A0ABW6PX54</accession>
<protein>
    <submittedName>
        <fullName evidence="2">Uncharacterized protein</fullName>
    </submittedName>
</protein>
<feature type="compositionally biased region" description="Basic and acidic residues" evidence="1">
    <location>
        <begin position="17"/>
        <end position="26"/>
    </location>
</feature>
<reference evidence="2 3" key="1">
    <citation type="submission" date="2024-10" db="EMBL/GenBank/DDBJ databases">
        <title>The Natural Products Discovery Center: Release of the First 8490 Sequenced Strains for Exploring Actinobacteria Biosynthetic Diversity.</title>
        <authorList>
            <person name="Kalkreuter E."/>
            <person name="Kautsar S.A."/>
            <person name="Yang D."/>
            <person name="Bader C.D."/>
            <person name="Teijaro C.N."/>
            <person name="Fluegel L."/>
            <person name="Davis C.M."/>
            <person name="Simpson J.R."/>
            <person name="Lauterbach L."/>
            <person name="Steele A.D."/>
            <person name="Gui C."/>
            <person name="Meng S."/>
            <person name="Li G."/>
            <person name="Viehrig K."/>
            <person name="Ye F."/>
            <person name="Su P."/>
            <person name="Kiefer A.F."/>
            <person name="Nichols A."/>
            <person name="Cepeda A.J."/>
            <person name="Yan W."/>
            <person name="Fan B."/>
            <person name="Jiang Y."/>
            <person name="Adhikari A."/>
            <person name="Zheng C.-J."/>
            <person name="Schuster L."/>
            <person name="Cowan T.M."/>
            <person name="Smanski M.J."/>
            <person name="Chevrette M.G."/>
            <person name="De Carvalho L.P.S."/>
            <person name="Shen B."/>
        </authorList>
    </citation>
    <scope>NUCLEOTIDE SEQUENCE [LARGE SCALE GENOMIC DNA]</scope>
    <source>
        <strain evidence="2 3">NPDC004045</strain>
    </source>
</reference>
<dbReference type="EMBL" id="JBIAMX010000030">
    <property type="protein sequence ID" value="MFF0547027.1"/>
    <property type="molecule type" value="Genomic_DNA"/>
</dbReference>
<feature type="region of interest" description="Disordered" evidence="1">
    <location>
        <begin position="1"/>
        <end position="34"/>
    </location>
</feature>
<organism evidence="2 3">
    <name type="scientific">Nocardia thailandica</name>
    <dbReference type="NCBI Taxonomy" id="257275"/>
    <lineage>
        <taxon>Bacteria</taxon>
        <taxon>Bacillati</taxon>
        <taxon>Actinomycetota</taxon>
        <taxon>Actinomycetes</taxon>
        <taxon>Mycobacteriales</taxon>
        <taxon>Nocardiaceae</taxon>
        <taxon>Nocardia</taxon>
    </lineage>
</organism>